<reference evidence="3" key="1">
    <citation type="journal article" date="2019" name="Int. J. Syst. Evol. Microbiol.">
        <title>The Global Catalogue of Microorganisms (GCM) 10K type strain sequencing project: providing services to taxonomists for standard genome sequencing and annotation.</title>
        <authorList>
            <consortium name="The Broad Institute Genomics Platform"/>
            <consortium name="The Broad Institute Genome Sequencing Center for Infectious Disease"/>
            <person name="Wu L."/>
            <person name="Ma J."/>
        </authorList>
    </citation>
    <scope>NUCLEOTIDE SEQUENCE [LARGE SCALE GENOMIC DNA]</scope>
    <source>
        <strain evidence="3">TISTR 932</strain>
    </source>
</reference>
<dbReference type="EC" id="2.3.1.234" evidence="2"/>
<comment type="caution">
    <text evidence="2">The sequence shown here is derived from an EMBL/GenBank/DDBJ whole genome shotgun (WGS) entry which is preliminary data.</text>
</comment>
<dbReference type="SUPFAM" id="SSF53067">
    <property type="entry name" value="Actin-like ATPase domain"/>
    <property type="match status" value="2"/>
</dbReference>
<dbReference type="InterPro" id="IPR043129">
    <property type="entry name" value="ATPase_NBD"/>
</dbReference>
<evidence type="ECO:0000259" key="1">
    <source>
        <dbReference type="Pfam" id="PF00814"/>
    </source>
</evidence>
<proteinExistence type="predicted"/>
<gene>
    <name evidence="2" type="primary">tsaB</name>
    <name evidence="2" type="ORF">ACFSR0_05050</name>
</gene>
<dbReference type="CDD" id="cd24032">
    <property type="entry name" value="ASKHA_NBD_TsaB"/>
    <property type="match status" value="1"/>
</dbReference>
<dbReference type="PANTHER" id="PTHR11735">
    <property type="entry name" value="TRNA N6-ADENOSINE THREONYLCARBAMOYLTRANSFERASE"/>
    <property type="match status" value="1"/>
</dbReference>
<sequence length="239" mass="26523">MKQLAIDTSNQTMALAVAENQKILGQIQTMSNKNHSVSLMPSIDYLIKSLGLKPTDIDEILVAIGPGSYTGLRIGVTTAKILASTLGCPIKAISSLKSLAANIKTRDILIVPMFDARRQNVYAGAFKWQAGELIAIVEEAHYPLSQILDLVKGYDYVQFIGQDVDKFHQAILEILPNAQFTQDNLANYPTAVRLVELAENEVPVDSLALVPRYLKRVEAEEKWLASHQNEEKRTYVEKV</sequence>
<dbReference type="Pfam" id="PF00814">
    <property type="entry name" value="TsaD"/>
    <property type="match status" value="1"/>
</dbReference>
<dbReference type="NCBIfam" id="TIGR03725">
    <property type="entry name" value="T6A_YeaZ"/>
    <property type="match status" value="1"/>
</dbReference>
<dbReference type="InterPro" id="IPR000905">
    <property type="entry name" value="Gcp-like_dom"/>
</dbReference>
<dbReference type="Gene3D" id="3.30.420.40">
    <property type="match status" value="2"/>
</dbReference>
<evidence type="ECO:0000313" key="3">
    <source>
        <dbReference type="Proteomes" id="UP001597427"/>
    </source>
</evidence>
<dbReference type="EMBL" id="JBHUMO010000034">
    <property type="protein sequence ID" value="MFD2728792.1"/>
    <property type="molecule type" value="Genomic_DNA"/>
</dbReference>
<keyword evidence="2" id="KW-0012">Acyltransferase</keyword>
<dbReference type="PANTHER" id="PTHR11735:SF11">
    <property type="entry name" value="TRNA THREONYLCARBAMOYLADENOSINE BIOSYNTHESIS PROTEIN TSAB"/>
    <property type="match status" value="1"/>
</dbReference>
<keyword evidence="2" id="KW-0808">Transferase</keyword>
<dbReference type="Proteomes" id="UP001597427">
    <property type="component" value="Unassembled WGS sequence"/>
</dbReference>
<dbReference type="RefSeq" id="WP_379980543.1">
    <property type="nucleotide sequence ID" value="NZ_JBHUMO010000034.1"/>
</dbReference>
<accession>A0ABW5TIN8</accession>
<dbReference type="GO" id="GO:0061711">
    <property type="term" value="F:tRNA N(6)-L-threonylcarbamoyladenine synthase activity"/>
    <property type="evidence" value="ECO:0007669"/>
    <property type="project" value="UniProtKB-EC"/>
</dbReference>
<evidence type="ECO:0000313" key="2">
    <source>
        <dbReference type="EMBL" id="MFD2728792.1"/>
    </source>
</evidence>
<feature type="domain" description="Gcp-like" evidence="1">
    <location>
        <begin position="29"/>
        <end position="223"/>
    </location>
</feature>
<dbReference type="InterPro" id="IPR022496">
    <property type="entry name" value="T6A_TsaB"/>
</dbReference>
<protein>
    <submittedName>
        <fullName evidence="2">tRNA (Adenosine(37)-N6)-threonylcarbamoyltransferase complex dimerization subunit type 1 TsaB</fullName>
        <ecNumber evidence="2">2.3.1.234</ecNumber>
    </submittedName>
</protein>
<keyword evidence="3" id="KW-1185">Reference proteome</keyword>
<organism evidence="2 3">
    <name type="scientific">Enterococcus camelliae</name>
    <dbReference type="NCBI Taxonomy" id="453959"/>
    <lineage>
        <taxon>Bacteria</taxon>
        <taxon>Bacillati</taxon>
        <taxon>Bacillota</taxon>
        <taxon>Bacilli</taxon>
        <taxon>Lactobacillales</taxon>
        <taxon>Enterococcaceae</taxon>
        <taxon>Enterococcus</taxon>
    </lineage>
</organism>
<name>A0ABW5TIN8_9ENTE</name>